<sequence length="147" mass="16330">MTDRFVYVAPSLPSIRFRNTAVSDLGDRIKALYPTSYYMGSMGELATECKLPINRHRADETIQRWLLDRWLDLPSIDHALVSSGYHNGVVPSTRLTDSAEAAVADKYGTAAEAASGLMAYILQRVYLCEVMATSMSLSLGEERQVLH</sequence>
<gene>
    <name evidence="1" type="ORF">UFOPK3547_00073</name>
</gene>
<dbReference type="EMBL" id="CAESAN010000003">
    <property type="protein sequence ID" value="CAB4334509.1"/>
    <property type="molecule type" value="Genomic_DNA"/>
</dbReference>
<evidence type="ECO:0000313" key="1">
    <source>
        <dbReference type="EMBL" id="CAB4334509.1"/>
    </source>
</evidence>
<reference evidence="1" key="1">
    <citation type="submission" date="2020-05" db="EMBL/GenBank/DDBJ databases">
        <authorList>
            <person name="Chiriac C."/>
            <person name="Salcher M."/>
            <person name="Ghai R."/>
            <person name="Kavagutti S V."/>
        </authorList>
    </citation>
    <scope>NUCLEOTIDE SEQUENCE</scope>
</reference>
<accession>A0A6J5Z240</accession>
<name>A0A6J5Z240_9ZZZZ</name>
<organism evidence="1">
    <name type="scientific">freshwater metagenome</name>
    <dbReference type="NCBI Taxonomy" id="449393"/>
    <lineage>
        <taxon>unclassified sequences</taxon>
        <taxon>metagenomes</taxon>
        <taxon>ecological metagenomes</taxon>
    </lineage>
</organism>
<protein>
    <submittedName>
        <fullName evidence="1">Unannotated protein</fullName>
    </submittedName>
</protein>
<proteinExistence type="predicted"/>
<dbReference type="AlphaFoldDB" id="A0A6J5Z240"/>